<sequence length="200" mass="22931">MDDRLLKEFKNRLEKQKDSTCNLLEQMEENKTIKSNIEAESELSLYDNHGADTAGMLYDRQRGMALQKNETAMISKIDNALSSIEAGTYGVCKRCGKEISLDRLRAVPYAEYCIHCQEVIDDAKPSENNNRPPEEDVLEDTMNNVDDSNNQVEFDMEDSYDSVGMFNRRKNITEECTDEVEEYTDPLDAISNSEYKNQLP</sequence>
<dbReference type="KEGG" id="cfer:D4Z93_08805"/>
<keyword evidence="8" id="KW-1185">Reference proteome</keyword>
<dbReference type="PANTHER" id="PTHR33823:SF4">
    <property type="entry name" value="GENERAL STRESS PROTEIN 16O"/>
    <property type="match status" value="1"/>
</dbReference>
<dbReference type="PROSITE" id="PS51128">
    <property type="entry name" value="ZF_DKSA_2"/>
    <property type="match status" value="1"/>
</dbReference>
<dbReference type="OrthoDB" id="9811543at2"/>
<evidence type="ECO:0000256" key="2">
    <source>
        <dbReference type="ARBA" id="ARBA00022771"/>
    </source>
</evidence>
<feature type="compositionally biased region" description="Polar residues" evidence="5">
    <location>
        <begin position="190"/>
        <end position="200"/>
    </location>
</feature>
<evidence type="ECO:0000256" key="4">
    <source>
        <dbReference type="PROSITE-ProRule" id="PRU00510"/>
    </source>
</evidence>
<evidence type="ECO:0000313" key="8">
    <source>
        <dbReference type="Proteomes" id="UP000266301"/>
    </source>
</evidence>
<dbReference type="GO" id="GO:0008270">
    <property type="term" value="F:zinc ion binding"/>
    <property type="evidence" value="ECO:0007669"/>
    <property type="project" value="UniProtKB-KW"/>
</dbReference>
<evidence type="ECO:0000259" key="6">
    <source>
        <dbReference type="Pfam" id="PF01258"/>
    </source>
</evidence>
<proteinExistence type="predicted"/>
<evidence type="ECO:0000313" key="7">
    <source>
        <dbReference type="EMBL" id="AYD40622.1"/>
    </source>
</evidence>
<protein>
    <submittedName>
        <fullName evidence="7">YteA family sporulation protein</fullName>
    </submittedName>
</protein>
<dbReference type="AlphaFoldDB" id="A0A386H4J0"/>
<evidence type="ECO:0000256" key="5">
    <source>
        <dbReference type="SAM" id="MobiDB-lite"/>
    </source>
</evidence>
<dbReference type="Pfam" id="PF01258">
    <property type="entry name" value="zf-dskA_traR"/>
    <property type="match status" value="1"/>
</dbReference>
<evidence type="ECO:0000256" key="3">
    <source>
        <dbReference type="ARBA" id="ARBA00022833"/>
    </source>
</evidence>
<feature type="zinc finger region" description="dksA C4-type" evidence="4">
    <location>
        <begin position="92"/>
        <end position="116"/>
    </location>
</feature>
<organism evidence="7 8">
    <name type="scientific">Clostridium fermenticellae</name>
    <dbReference type="NCBI Taxonomy" id="2068654"/>
    <lineage>
        <taxon>Bacteria</taxon>
        <taxon>Bacillati</taxon>
        <taxon>Bacillota</taxon>
        <taxon>Clostridia</taxon>
        <taxon>Eubacteriales</taxon>
        <taxon>Clostridiaceae</taxon>
        <taxon>Clostridium</taxon>
    </lineage>
</organism>
<reference evidence="7 8" key="1">
    <citation type="journal article" date="2019" name="Int. J. Syst. Evol. Microbiol.">
        <title>Clostridium fermenticellae sp. nov., isolated from the mud in a fermentation cellar for the production of the Chinese liquor, baijiu.</title>
        <authorList>
            <person name="Xu P.X."/>
            <person name="Chai L.J."/>
            <person name="Qiu T."/>
            <person name="Zhang X.J."/>
            <person name="Lu Z.M."/>
            <person name="Xiao C."/>
            <person name="Wang S.T."/>
            <person name="Shen C.H."/>
            <person name="Shi J.S."/>
            <person name="Xu Z.H."/>
        </authorList>
    </citation>
    <scope>NUCLEOTIDE SEQUENCE [LARGE SCALE GENOMIC DNA]</scope>
    <source>
        <strain evidence="7 8">JN500901</strain>
    </source>
</reference>
<dbReference type="InterPro" id="IPR000962">
    <property type="entry name" value="Znf_DskA_TraR"/>
</dbReference>
<evidence type="ECO:0000256" key="1">
    <source>
        <dbReference type="ARBA" id="ARBA00022723"/>
    </source>
</evidence>
<feature type="domain" description="Zinc finger DksA/TraR C4-type" evidence="6">
    <location>
        <begin position="87"/>
        <end position="119"/>
    </location>
</feature>
<dbReference type="InterPro" id="IPR014240">
    <property type="entry name" value="YteA"/>
</dbReference>
<dbReference type="NCBIfam" id="TIGR02890">
    <property type="entry name" value="bacill_yteA"/>
    <property type="match status" value="1"/>
</dbReference>
<dbReference type="PANTHER" id="PTHR33823">
    <property type="entry name" value="RNA POLYMERASE-BINDING TRANSCRIPTION FACTOR DKSA-RELATED"/>
    <property type="match status" value="1"/>
</dbReference>
<name>A0A386H4J0_9CLOT</name>
<dbReference type="SUPFAM" id="SSF109635">
    <property type="entry name" value="DnaK suppressor protein DksA, alpha-hairpin domain"/>
    <property type="match status" value="1"/>
</dbReference>
<keyword evidence="1" id="KW-0479">Metal-binding</keyword>
<keyword evidence="3" id="KW-0862">Zinc</keyword>
<feature type="region of interest" description="Disordered" evidence="5">
    <location>
        <begin position="123"/>
        <end position="143"/>
    </location>
</feature>
<gene>
    <name evidence="7" type="ORF">D4Z93_08805</name>
</gene>
<dbReference type="RefSeq" id="WP_119972662.1">
    <property type="nucleotide sequence ID" value="NZ_CP032416.1"/>
</dbReference>
<feature type="region of interest" description="Disordered" evidence="5">
    <location>
        <begin position="180"/>
        <end position="200"/>
    </location>
</feature>
<dbReference type="SUPFAM" id="SSF57716">
    <property type="entry name" value="Glucocorticoid receptor-like (DNA-binding domain)"/>
    <property type="match status" value="1"/>
</dbReference>
<dbReference type="Proteomes" id="UP000266301">
    <property type="component" value="Chromosome"/>
</dbReference>
<dbReference type="InterPro" id="IPR037187">
    <property type="entry name" value="DnaK_N"/>
</dbReference>
<dbReference type="EMBL" id="CP032416">
    <property type="protein sequence ID" value="AYD40622.1"/>
    <property type="molecule type" value="Genomic_DNA"/>
</dbReference>
<dbReference type="Gene3D" id="1.20.120.910">
    <property type="entry name" value="DksA, coiled-coil domain"/>
    <property type="match status" value="1"/>
</dbReference>
<keyword evidence="2" id="KW-0863">Zinc-finger</keyword>
<accession>A0A386H4J0</accession>